<reference evidence="10" key="1">
    <citation type="journal article" date="2019" name="Int. J. Syst. Evol. Microbiol.">
        <title>The Global Catalogue of Microorganisms (GCM) 10K type strain sequencing project: providing services to taxonomists for standard genome sequencing and annotation.</title>
        <authorList>
            <consortium name="The Broad Institute Genomics Platform"/>
            <consortium name="The Broad Institute Genome Sequencing Center for Infectious Disease"/>
            <person name="Wu L."/>
            <person name="Ma J."/>
        </authorList>
    </citation>
    <scope>NUCLEOTIDE SEQUENCE [LARGE SCALE GENOMIC DNA]</scope>
    <source>
        <strain evidence="10">JCM 16544</strain>
    </source>
</reference>
<dbReference type="RefSeq" id="WP_344737629.1">
    <property type="nucleotide sequence ID" value="NZ_BAAAYU010000005.1"/>
</dbReference>
<keyword evidence="5 7" id="KW-1133">Transmembrane helix</keyword>
<dbReference type="CDD" id="cd06261">
    <property type="entry name" value="TM_PBP2"/>
    <property type="match status" value="1"/>
</dbReference>
<evidence type="ECO:0000256" key="5">
    <source>
        <dbReference type="ARBA" id="ARBA00022989"/>
    </source>
</evidence>
<evidence type="ECO:0000313" key="9">
    <source>
        <dbReference type="EMBL" id="GAA3634815.1"/>
    </source>
</evidence>
<feature type="transmembrane region" description="Helical" evidence="7">
    <location>
        <begin position="139"/>
        <end position="157"/>
    </location>
</feature>
<comment type="subcellular location">
    <subcellularLocation>
        <location evidence="1 7">Cell membrane</location>
        <topology evidence="1 7">Multi-pass membrane protein</topology>
    </subcellularLocation>
</comment>
<evidence type="ECO:0000256" key="1">
    <source>
        <dbReference type="ARBA" id="ARBA00004651"/>
    </source>
</evidence>
<keyword evidence="4 7" id="KW-0812">Transmembrane</keyword>
<dbReference type="Proteomes" id="UP001501697">
    <property type="component" value="Unassembled WGS sequence"/>
</dbReference>
<name>A0ABP7AKJ6_9MICO</name>
<evidence type="ECO:0000259" key="8">
    <source>
        <dbReference type="PROSITE" id="PS50928"/>
    </source>
</evidence>
<accession>A0ABP7AKJ6</accession>
<dbReference type="Pfam" id="PF00528">
    <property type="entry name" value="BPD_transp_1"/>
    <property type="match status" value="1"/>
</dbReference>
<dbReference type="InterPro" id="IPR035906">
    <property type="entry name" value="MetI-like_sf"/>
</dbReference>
<dbReference type="PROSITE" id="PS50928">
    <property type="entry name" value="ABC_TM1"/>
    <property type="match status" value="1"/>
</dbReference>
<dbReference type="SUPFAM" id="SSF161098">
    <property type="entry name" value="MetI-like"/>
    <property type="match status" value="1"/>
</dbReference>
<dbReference type="PANTHER" id="PTHR43744">
    <property type="entry name" value="ABC TRANSPORTER PERMEASE PROTEIN MG189-RELATED-RELATED"/>
    <property type="match status" value="1"/>
</dbReference>
<dbReference type="InterPro" id="IPR000515">
    <property type="entry name" value="MetI-like"/>
</dbReference>
<evidence type="ECO:0000256" key="7">
    <source>
        <dbReference type="RuleBase" id="RU363032"/>
    </source>
</evidence>
<sequence length="279" mass="30373">MATQLEEERLPLHLRRFDRVLIYALLTVFALGFAWPLINAVQMSVAVGGIANYWAVLTRDLNGVSIPLTFVNSGIIAIMHAVLVCSIGALAAYAFSVIDFRGRETLYYGVLLFLAVPATAILVPVYFISGTLSLFNTHIGVALPEAVLTLPFAVLLLRNRMDDIPRQLVEAAVIDRANHAQIFWHVALPLSRGPLANLAALSIMWSLQDFVFPSVLLRSPELTTAAQAVQNIRSAFSPTPLESSQYFAALVLLGVPALIIILFAFRYVTKGLAAGGVKE</sequence>
<proteinExistence type="inferred from homology"/>
<feature type="transmembrane region" description="Helical" evidence="7">
    <location>
        <begin position="246"/>
        <end position="268"/>
    </location>
</feature>
<dbReference type="PANTHER" id="PTHR43744:SF8">
    <property type="entry name" value="SN-GLYCEROL-3-PHOSPHATE TRANSPORT SYSTEM PERMEASE PROTEIN UGPE"/>
    <property type="match status" value="1"/>
</dbReference>
<keyword evidence="3" id="KW-1003">Cell membrane</keyword>
<feature type="domain" description="ABC transmembrane type-1" evidence="8">
    <location>
        <begin position="70"/>
        <end position="264"/>
    </location>
</feature>
<evidence type="ECO:0000256" key="2">
    <source>
        <dbReference type="ARBA" id="ARBA00022448"/>
    </source>
</evidence>
<keyword evidence="10" id="KW-1185">Reference proteome</keyword>
<evidence type="ECO:0000313" key="10">
    <source>
        <dbReference type="Proteomes" id="UP001501697"/>
    </source>
</evidence>
<keyword evidence="2 7" id="KW-0813">Transport</keyword>
<feature type="transmembrane region" description="Helical" evidence="7">
    <location>
        <begin position="106"/>
        <end position="127"/>
    </location>
</feature>
<evidence type="ECO:0000256" key="4">
    <source>
        <dbReference type="ARBA" id="ARBA00022692"/>
    </source>
</evidence>
<feature type="transmembrane region" description="Helical" evidence="7">
    <location>
        <begin position="20"/>
        <end position="38"/>
    </location>
</feature>
<gene>
    <name evidence="9" type="ORF">GCM10022200_17590</name>
</gene>
<comment type="caution">
    <text evidence="9">The sequence shown here is derived from an EMBL/GenBank/DDBJ whole genome shotgun (WGS) entry which is preliminary data.</text>
</comment>
<comment type="similarity">
    <text evidence="7">Belongs to the binding-protein-dependent transport system permease family.</text>
</comment>
<evidence type="ECO:0000256" key="6">
    <source>
        <dbReference type="ARBA" id="ARBA00023136"/>
    </source>
</evidence>
<dbReference type="EMBL" id="BAAAYU010000005">
    <property type="protein sequence ID" value="GAA3634815.1"/>
    <property type="molecule type" value="Genomic_DNA"/>
</dbReference>
<feature type="transmembrane region" description="Helical" evidence="7">
    <location>
        <begin position="70"/>
        <end position="94"/>
    </location>
</feature>
<organism evidence="9 10">
    <name type="scientific">Microbacterium awajiense</name>
    <dbReference type="NCBI Taxonomy" id="415214"/>
    <lineage>
        <taxon>Bacteria</taxon>
        <taxon>Bacillati</taxon>
        <taxon>Actinomycetota</taxon>
        <taxon>Actinomycetes</taxon>
        <taxon>Micrococcales</taxon>
        <taxon>Microbacteriaceae</taxon>
        <taxon>Microbacterium</taxon>
    </lineage>
</organism>
<evidence type="ECO:0000256" key="3">
    <source>
        <dbReference type="ARBA" id="ARBA00022475"/>
    </source>
</evidence>
<dbReference type="Gene3D" id="1.10.3720.10">
    <property type="entry name" value="MetI-like"/>
    <property type="match status" value="1"/>
</dbReference>
<keyword evidence="6 7" id="KW-0472">Membrane</keyword>
<protein>
    <submittedName>
        <fullName evidence="9">Carbohydrate ABC transporter permease</fullName>
    </submittedName>
</protein>